<organism evidence="1 2">
    <name type="scientific">Beauveria bassiana</name>
    <name type="common">White muscardine disease fungus</name>
    <name type="synonym">Tritirachium shiotae</name>
    <dbReference type="NCBI Taxonomy" id="176275"/>
    <lineage>
        <taxon>Eukaryota</taxon>
        <taxon>Fungi</taxon>
        <taxon>Dikarya</taxon>
        <taxon>Ascomycota</taxon>
        <taxon>Pezizomycotina</taxon>
        <taxon>Sordariomycetes</taxon>
        <taxon>Hypocreomycetidae</taxon>
        <taxon>Hypocreales</taxon>
        <taxon>Cordycipitaceae</taxon>
        <taxon>Beauveria</taxon>
    </lineage>
</organism>
<evidence type="ECO:0000313" key="2">
    <source>
        <dbReference type="Proteomes" id="UP000235728"/>
    </source>
</evidence>
<accession>A0A2N6NSI1</accession>
<sequence length="132" mass="14594">MEILLRLQKMHVPETDPRQVVCECKAMSVQFRGVDDLRGGERIAHPVVKTGRARSETAGELMRGVNVEHSAWLSGGANPQNDPKWCEAPHLGRGHGRIPAPEEPEHSCLVNVEALNTMLEKIERLVDDALDG</sequence>
<dbReference type="Proteomes" id="UP000235728">
    <property type="component" value="Unassembled WGS sequence"/>
</dbReference>
<proteinExistence type="predicted"/>
<evidence type="ECO:0000313" key="1">
    <source>
        <dbReference type="EMBL" id="PMB70206.1"/>
    </source>
</evidence>
<comment type="caution">
    <text evidence="1">The sequence shown here is derived from an EMBL/GenBank/DDBJ whole genome shotgun (WGS) entry which is preliminary data.</text>
</comment>
<reference evidence="1 2" key="1">
    <citation type="journal article" date="2016" name="Appl. Microbiol. Biotechnol.">
        <title>Characterization of T-DNA insertion mutants with decreased virulence in the entomopathogenic fungus Beauveria bassiana JEF-007.</title>
        <authorList>
            <person name="Kim S."/>
            <person name="Lee S.J."/>
            <person name="Nai Y.S."/>
            <person name="Yu J.S."/>
            <person name="Lee M.R."/>
            <person name="Yang Y.T."/>
            <person name="Kim J.S."/>
        </authorList>
    </citation>
    <scope>NUCLEOTIDE SEQUENCE [LARGE SCALE GENOMIC DNA]</scope>
    <source>
        <strain evidence="1 2">JEF-007</strain>
    </source>
</reference>
<dbReference type="EMBL" id="MRVG01000004">
    <property type="protein sequence ID" value="PMB70206.1"/>
    <property type="molecule type" value="Genomic_DNA"/>
</dbReference>
<dbReference type="AlphaFoldDB" id="A0A2N6NSI1"/>
<gene>
    <name evidence="1" type="ORF">BM221_004857</name>
</gene>
<name>A0A2N6NSI1_BEABA</name>
<protein>
    <submittedName>
        <fullName evidence="1">Uncharacterized protein</fullName>
    </submittedName>
</protein>